<dbReference type="PROSITE" id="PS51007">
    <property type="entry name" value="CYTC"/>
    <property type="match status" value="1"/>
</dbReference>
<comment type="catalytic activity">
    <reaction evidence="13 14">
        <text>S-sulfanyl-L-cysteinyl-[SoxY protein] + thiosulfate + 2 Fe(III)-[cytochrome c] = S-(2-sulfodisulfanyl)-L-cysteinyl-[SoxY protein] + 2 Fe(II)-[cytochrome c] + 2 H(+)</text>
        <dbReference type="Rhea" id="RHEA:51224"/>
        <dbReference type="Rhea" id="RHEA-COMP:10350"/>
        <dbReference type="Rhea" id="RHEA-COMP:14399"/>
        <dbReference type="Rhea" id="RHEA-COMP:14689"/>
        <dbReference type="Rhea" id="RHEA-COMP:14690"/>
        <dbReference type="ChEBI" id="CHEBI:15378"/>
        <dbReference type="ChEBI" id="CHEBI:29033"/>
        <dbReference type="ChEBI" id="CHEBI:29034"/>
        <dbReference type="ChEBI" id="CHEBI:33542"/>
        <dbReference type="ChEBI" id="CHEBI:61963"/>
        <dbReference type="ChEBI" id="CHEBI:140664"/>
        <dbReference type="EC" id="2.8.5.2"/>
    </reaction>
</comment>
<keyword evidence="9 14" id="KW-0249">Electron transport</keyword>
<dbReference type="PIRSF" id="PIRSF038455">
    <property type="entry name" value="SoxA"/>
    <property type="match status" value="1"/>
</dbReference>
<keyword evidence="5 14" id="KW-0808">Transferase</keyword>
<evidence type="ECO:0000256" key="12">
    <source>
        <dbReference type="ARBA" id="ARBA00048077"/>
    </source>
</evidence>
<dbReference type="GO" id="GO:0016740">
    <property type="term" value="F:transferase activity"/>
    <property type="evidence" value="ECO:0007669"/>
    <property type="project" value="UniProtKB-KW"/>
</dbReference>
<evidence type="ECO:0000256" key="3">
    <source>
        <dbReference type="ARBA" id="ARBA00022448"/>
    </source>
</evidence>
<dbReference type="AlphaFoldDB" id="A0A3M8RHU2"/>
<comment type="cofactor">
    <cofactor evidence="16">
        <name>heme</name>
        <dbReference type="ChEBI" id="CHEBI:30413"/>
    </cofactor>
    <text evidence="16">Binds 2 heme groups per subunit.</text>
</comment>
<comment type="caution">
    <text evidence="20">The sequence shown here is derived from an EMBL/GenBank/DDBJ whole genome shotgun (WGS) entry which is preliminary data.</text>
</comment>
<accession>A0A3M8RHU2</accession>
<dbReference type="EMBL" id="RIZI01000129">
    <property type="protein sequence ID" value="RNF67901.1"/>
    <property type="molecule type" value="Genomic_DNA"/>
</dbReference>
<evidence type="ECO:0000259" key="19">
    <source>
        <dbReference type="PROSITE" id="PS51007"/>
    </source>
</evidence>
<gene>
    <name evidence="20" type="primary">soxA</name>
    <name evidence="20" type="ORF">EC580_03750</name>
</gene>
<comment type="subcellular location">
    <subcellularLocation>
        <location evidence="1 14">Periplasm</location>
    </subcellularLocation>
</comment>
<feature type="domain" description="Cytochrome c" evidence="19">
    <location>
        <begin position="181"/>
        <end position="287"/>
    </location>
</feature>
<keyword evidence="10 14" id="KW-0408">Iron</keyword>
<proteinExistence type="inferred from homology"/>
<evidence type="ECO:0000256" key="11">
    <source>
        <dbReference type="ARBA" id="ARBA00025746"/>
    </source>
</evidence>
<keyword evidence="4 14" id="KW-0349">Heme</keyword>
<dbReference type="GO" id="GO:0070069">
    <property type="term" value="C:cytochrome complex"/>
    <property type="evidence" value="ECO:0007669"/>
    <property type="project" value="InterPro"/>
</dbReference>
<evidence type="ECO:0000256" key="1">
    <source>
        <dbReference type="ARBA" id="ARBA00004418"/>
    </source>
</evidence>
<feature type="signal peptide" evidence="18">
    <location>
        <begin position="1"/>
        <end position="22"/>
    </location>
</feature>
<evidence type="ECO:0000256" key="13">
    <source>
        <dbReference type="ARBA" id="ARBA00048423"/>
    </source>
</evidence>
<evidence type="ECO:0000256" key="4">
    <source>
        <dbReference type="ARBA" id="ARBA00022617"/>
    </source>
</evidence>
<feature type="binding site" description="axial binding residue" evidence="17">
    <location>
        <position position="248"/>
    </location>
    <ligand>
        <name>heme c</name>
        <dbReference type="ChEBI" id="CHEBI:61717"/>
        <label>2</label>
    </ligand>
    <ligandPart>
        <name>Fe</name>
        <dbReference type="ChEBI" id="CHEBI:18248"/>
    </ligandPart>
</feature>
<evidence type="ECO:0000256" key="10">
    <source>
        <dbReference type="ARBA" id="ARBA00023004"/>
    </source>
</evidence>
<dbReference type="SUPFAM" id="SSF46626">
    <property type="entry name" value="Cytochrome c"/>
    <property type="match status" value="2"/>
</dbReference>
<organism evidence="20">
    <name type="scientific">Acidithiobacillus sulfuriphilus</name>
    <dbReference type="NCBI Taxonomy" id="1867749"/>
    <lineage>
        <taxon>Bacteria</taxon>
        <taxon>Pseudomonadati</taxon>
        <taxon>Pseudomonadota</taxon>
        <taxon>Acidithiobacillia</taxon>
        <taxon>Acidithiobacillales</taxon>
        <taxon>Acidithiobacillaceae</taxon>
        <taxon>Acidithiobacillus</taxon>
    </lineage>
</organism>
<dbReference type="NCBIfam" id="TIGR04484">
    <property type="entry name" value="thiosulf_SoxA"/>
    <property type="match status" value="1"/>
</dbReference>
<keyword evidence="7 18" id="KW-0732">Signal</keyword>
<comment type="subunit">
    <text evidence="2 14">Heterodimer of SoxA and SoxX.</text>
</comment>
<feature type="binding site" description="axial binding residue" evidence="17">
    <location>
        <position position="138"/>
    </location>
    <ligand>
        <name>heme c</name>
        <dbReference type="ChEBI" id="CHEBI:61717"/>
        <label>1</label>
    </ligand>
    <ligandPart>
        <name>Fe</name>
        <dbReference type="ChEBI" id="CHEBI:18248"/>
    </ligandPart>
</feature>
<evidence type="ECO:0000256" key="14">
    <source>
        <dbReference type="PIRNR" id="PIRNR038455"/>
    </source>
</evidence>
<protein>
    <recommendedName>
        <fullName evidence="14">SoxAX cytochrome complex subunit A</fullName>
        <ecNumber evidence="14">2.8.5.2</ecNumber>
    </recommendedName>
    <alternativeName>
        <fullName evidence="14">Protein SoxA</fullName>
    </alternativeName>
    <alternativeName>
        <fullName evidence="14">Sulfur oxidizing protein A</fullName>
    </alternativeName>
    <alternativeName>
        <fullName evidence="14">Thiosulfate-oxidizing multienzyme system protein SoxA</fullName>
    </alternativeName>
</protein>
<dbReference type="Pfam" id="PF21342">
    <property type="entry name" value="SoxA-TsdA_cyt-c"/>
    <property type="match status" value="2"/>
</dbReference>
<feature type="binding site" description="axial binding residue" evidence="17">
    <location>
        <position position="205"/>
    </location>
    <ligand>
        <name>heme c</name>
        <dbReference type="ChEBI" id="CHEBI:61717"/>
        <label>2</label>
    </ligand>
    <ligandPart>
        <name>Fe</name>
        <dbReference type="ChEBI" id="CHEBI:18248"/>
    </ligandPart>
</feature>
<dbReference type="InterPro" id="IPR025710">
    <property type="entry name" value="SoxA"/>
</dbReference>
<evidence type="ECO:0000256" key="15">
    <source>
        <dbReference type="PIRSR" id="PIRSR038455-1"/>
    </source>
</evidence>
<dbReference type="RefSeq" id="WP_123102316.1">
    <property type="nucleotide sequence ID" value="NZ_CP127527.1"/>
</dbReference>
<dbReference type="GO" id="GO:0046872">
    <property type="term" value="F:metal ion binding"/>
    <property type="evidence" value="ECO:0007669"/>
    <property type="project" value="UniProtKB-KW"/>
</dbReference>
<dbReference type="GO" id="GO:0019417">
    <property type="term" value="P:sulfur oxidation"/>
    <property type="evidence" value="ECO:0007669"/>
    <property type="project" value="InterPro"/>
</dbReference>
<comment type="similarity">
    <text evidence="11 14">Belongs to the SoxA family.</text>
</comment>
<evidence type="ECO:0000256" key="6">
    <source>
        <dbReference type="ARBA" id="ARBA00022723"/>
    </source>
</evidence>
<dbReference type="InterPro" id="IPR036909">
    <property type="entry name" value="Cyt_c-like_dom_sf"/>
</dbReference>
<dbReference type="GO" id="GO:0042597">
    <property type="term" value="C:periplasmic space"/>
    <property type="evidence" value="ECO:0007669"/>
    <property type="project" value="UniProtKB-SubCell"/>
</dbReference>
<feature type="binding site" description="covalent" evidence="16">
    <location>
        <position position="204"/>
    </location>
    <ligand>
        <name>heme c</name>
        <dbReference type="ChEBI" id="CHEBI:61717"/>
        <label>2</label>
    </ligand>
</feature>
<dbReference type="GO" id="GO:0020037">
    <property type="term" value="F:heme binding"/>
    <property type="evidence" value="ECO:0007669"/>
    <property type="project" value="InterPro"/>
</dbReference>
<comment type="catalytic activity">
    <reaction evidence="12 14">
        <text>L-cysteinyl-[SoxY protein] + thiosulfate + 2 Fe(III)-[cytochrome c] = S-sulfosulfanyl-L-cysteinyl-[SoxY protein] + 2 Fe(II)-[cytochrome c] + 2 H(+)</text>
        <dbReference type="Rhea" id="RHEA:56720"/>
        <dbReference type="Rhea" id="RHEA-COMP:10350"/>
        <dbReference type="Rhea" id="RHEA-COMP:14328"/>
        <dbReference type="Rhea" id="RHEA-COMP:14399"/>
        <dbReference type="Rhea" id="RHEA-COMP:14691"/>
        <dbReference type="ChEBI" id="CHEBI:15378"/>
        <dbReference type="ChEBI" id="CHEBI:29033"/>
        <dbReference type="ChEBI" id="CHEBI:29034"/>
        <dbReference type="ChEBI" id="CHEBI:29950"/>
        <dbReference type="ChEBI" id="CHEBI:33542"/>
        <dbReference type="ChEBI" id="CHEBI:139321"/>
        <dbReference type="EC" id="2.8.5.2"/>
    </reaction>
</comment>
<evidence type="ECO:0000256" key="18">
    <source>
        <dbReference type="SAM" id="SignalP"/>
    </source>
</evidence>
<dbReference type="Gene3D" id="1.10.760.10">
    <property type="entry name" value="Cytochrome c-like domain"/>
    <property type="match status" value="2"/>
</dbReference>
<feature type="binding site" description="covalent" evidence="16">
    <location>
        <position position="106"/>
    </location>
    <ligand>
        <name>heme c</name>
        <dbReference type="ChEBI" id="CHEBI:61717"/>
        <label>1</label>
    </ligand>
</feature>
<evidence type="ECO:0000256" key="8">
    <source>
        <dbReference type="ARBA" id="ARBA00022764"/>
    </source>
</evidence>
<keyword evidence="8 14" id="KW-0574">Periplasm</keyword>
<sequence>MKRWLIALSIAGLTGISGAAQAVNWWDLGNIKVGPDETLKQFHEYFKQRFPNIPLEKYAIGSYAFNPEMYSQYQEAMQFNPGDLTLSAGQKLWDIPFKNGKTYASCYPNGGKGVATHYPYFDDKTKTVVTIGTSINACRSENGEAPLKYGSPDMVALQTYLTSLSNGMPMAIQVSGPAATKAFEEGKAYYFMKRGQLNFSCASCHVAYPGKYLRDQIISPVLGESAHFPSYRAAWSSVNTLQKRIEGCNKNVGAEPQPLESVDYRNLEYFMSYLSNGIKINVPGYRP</sequence>
<dbReference type="InterPro" id="IPR009056">
    <property type="entry name" value="Cyt_c-like_dom"/>
</dbReference>
<evidence type="ECO:0000256" key="2">
    <source>
        <dbReference type="ARBA" id="ARBA00011530"/>
    </source>
</evidence>
<feature type="binding site" description="covalent" evidence="16">
    <location>
        <position position="201"/>
    </location>
    <ligand>
        <name>heme c</name>
        <dbReference type="ChEBI" id="CHEBI:61717"/>
        <label>2</label>
    </ligand>
</feature>
<dbReference type="GO" id="GO:0016669">
    <property type="term" value="F:oxidoreductase activity, acting on a sulfur group of donors, cytochrome as acceptor"/>
    <property type="evidence" value="ECO:0007669"/>
    <property type="project" value="InterPro"/>
</dbReference>
<evidence type="ECO:0000256" key="16">
    <source>
        <dbReference type="PIRSR" id="PIRSR038455-2"/>
    </source>
</evidence>
<dbReference type="EC" id="2.8.5.2" evidence="14"/>
<evidence type="ECO:0000313" key="20">
    <source>
        <dbReference type="EMBL" id="RNF67901.1"/>
    </source>
</evidence>
<evidence type="ECO:0000256" key="7">
    <source>
        <dbReference type="ARBA" id="ARBA00022729"/>
    </source>
</evidence>
<feature type="binding site" evidence="16">
    <location>
        <position position="244"/>
    </location>
    <ligand>
        <name>substrate</name>
    </ligand>
</feature>
<keyword evidence="6 14" id="KW-0479">Metal-binding</keyword>
<keyword evidence="3 14" id="KW-0813">Transport</keyword>
<feature type="active site" description="Cysteine persulfide intermediate" evidence="15">
    <location>
        <position position="248"/>
    </location>
</feature>
<dbReference type="GO" id="GO:0009055">
    <property type="term" value="F:electron transfer activity"/>
    <property type="evidence" value="ECO:0007669"/>
    <property type="project" value="InterPro"/>
</dbReference>
<evidence type="ECO:0000256" key="5">
    <source>
        <dbReference type="ARBA" id="ARBA00022679"/>
    </source>
</evidence>
<evidence type="ECO:0000256" key="9">
    <source>
        <dbReference type="ARBA" id="ARBA00022982"/>
    </source>
</evidence>
<dbReference type="OrthoDB" id="9808312at2"/>
<name>A0A3M8RHU2_9PROT</name>
<feature type="chain" id="PRO_5018173080" description="SoxAX cytochrome complex subunit A" evidence="18">
    <location>
        <begin position="23"/>
        <end position="287"/>
    </location>
</feature>
<evidence type="ECO:0000256" key="17">
    <source>
        <dbReference type="PIRSR" id="PIRSR038455-3"/>
    </source>
</evidence>
<reference evidence="20" key="1">
    <citation type="submission" date="2018-10" db="EMBL/GenBank/DDBJ databases">
        <title>Acidithiobacillus sulfuriphilus sp. nov.: an extremely acidophilic sulfur-oxidizing chemolithotroph isolated from a neutral pH environment.</title>
        <authorList>
            <person name="Falagan C."/>
            <person name="Moya-Beltran A."/>
            <person name="Quatrini R."/>
            <person name="Johnson D.B."/>
        </authorList>
    </citation>
    <scope>NUCLEOTIDE SEQUENCE [LARGE SCALE GENOMIC DNA]</scope>
    <source>
        <strain evidence="20">CJ-2</strain>
    </source>
</reference>